<dbReference type="EMBL" id="BMJB01000001">
    <property type="protein sequence ID" value="GGA60767.1"/>
    <property type="molecule type" value="Genomic_DNA"/>
</dbReference>
<dbReference type="RefSeq" id="WP_188758205.1">
    <property type="nucleotide sequence ID" value="NZ_BMJB01000001.1"/>
</dbReference>
<dbReference type="Proteomes" id="UP000648801">
    <property type="component" value="Unassembled WGS sequence"/>
</dbReference>
<feature type="transmembrane region" description="Helical" evidence="1">
    <location>
        <begin position="33"/>
        <end position="52"/>
    </location>
</feature>
<evidence type="ECO:0000256" key="1">
    <source>
        <dbReference type="SAM" id="Phobius"/>
    </source>
</evidence>
<name>A0A916RLI9_9BACT</name>
<feature type="transmembrane region" description="Helical" evidence="1">
    <location>
        <begin position="59"/>
        <end position="76"/>
    </location>
</feature>
<accession>A0A916RLI9</accession>
<proteinExistence type="predicted"/>
<keyword evidence="1" id="KW-0812">Transmembrane</keyword>
<organism evidence="2 3">
    <name type="scientific">Edaphobacter acidisoli</name>
    <dbReference type="NCBI Taxonomy" id="2040573"/>
    <lineage>
        <taxon>Bacteria</taxon>
        <taxon>Pseudomonadati</taxon>
        <taxon>Acidobacteriota</taxon>
        <taxon>Terriglobia</taxon>
        <taxon>Terriglobales</taxon>
        <taxon>Acidobacteriaceae</taxon>
        <taxon>Edaphobacter</taxon>
    </lineage>
</organism>
<keyword evidence="1" id="KW-0472">Membrane</keyword>
<reference evidence="2" key="2">
    <citation type="submission" date="2020-09" db="EMBL/GenBank/DDBJ databases">
        <authorList>
            <person name="Sun Q."/>
            <person name="Zhou Y."/>
        </authorList>
    </citation>
    <scope>NUCLEOTIDE SEQUENCE</scope>
    <source>
        <strain evidence="2">CGMCC 1.15447</strain>
    </source>
</reference>
<keyword evidence="1" id="KW-1133">Transmembrane helix</keyword>
<evidence type="ECO:0000313" key="3">
    <source>
        <dbReference type="Proteomes" id="UP000648801"/>
    </source>
</evidence>
<evidence type="ECO:0000313" key="2">
    <source>
        <dbReference type="EMBL" id="GGA60767.1"/>
    </source>
</evidence>
<gene>
    <name evidence="2" type="ORF">GCM10011507_10380</name>
</gene>
<reference evidence="2" key="1">
    <citation type="journal article" date="2014" name="Int. J. Syst. Evol. Microbiol.">
        <title>Complete genome sequence of Corynebacterium casei LMG S-19264T (=DSM 44701T), isolated from a smear-ripened cheese.</title>
        <authorList>
            <consortium name="US DOE Joint Genome Institute (JGI-PGF)"/>
            <person name="Walter F."/>
            <person name="Albersmeier A."/>
            <person name="Kalinowski J."/>
            <person name="Ruckert C."/>
        </authorList>
    </citation>
    <scope>NUCLEOTIDE SEQUENCE</scope>
    <source>
        <strain evidence="2">CGMCC 1.15447</strain>
    </source>
</reference>
<keyword evidence="3" id="KW-1185">Reference proteome</keyword>
<comment type="caution">
    <text evidence="2">The sequence shown here is derived from an EMBL/GenBank/DDBJ whole genome shotgun (WGS) entry which is preliminary data.</text>
</comment>
<sequence length="81" mass="8559">MVVSGYAAYTFLYYSLKPPLNLPPWKDPETLDLGLLFLLGPIGIILTVIAAARGASKSVVVPLIVASAILFLVGLLEGMSV</sequence>
<protein>
    <submittedName>
        <fullName evidence="2">Uncharacterized protein</fullName>
    </submittedName>
</protein>
<dbReference type="AlphaFoldDB" id="A0A916RLI9"/>